<dbReference type="eggNOG" id="COG3209">
    <property type="taxonomic scope" value="Bacteria"/>
</dbReference>
<evidence type="ECO:0000313" key="1">
    <source>
        <dbReference type="EMBL" id="AAZ46187.1"/>
    </source>
</evidence>
<accession>Q47G44</accession>
<protein>
    <submittedName>
        <fullName evidence="1">Uncharacterized protein</fullName>
    </submittedName>
</protein>
<dbReference type="STRING" id="159087.Daro_1438"/>
<sequence length="136" mass="15034">MNCVVGAREGELAGGALVLNLLTQSLTRFFAGFCGQSDNPEPAMTPTDHTIRYFTSYSGARLPLNLVGELAADDMRNRNTFYRGAFDDGGRLRRCEKVVYGEIEVCHDYHYHPDGRLAQAVIQNGSDDPETLDYPA</sequence>
<dbReference type="Pfam" id="PF19653">
    <property type="entry name" value="DUF6156"/>
    <property type="match status" value="1"/>
</dbReference>
<dbReference type="EMBL" id="CP000089">
    <property type="protein sequence ID" value="AAZ46187.1"/>
    <property type="molecule type" value="Genomic_DNA"/>
</dbReference>
<dbReference type="KEGG" id="dar:Daro_1438"/>
<dbReference type="InterPro" id="IPR046154">
    <property type="entry name" value="DUF6156"/>
</dbReference>
<reference evidence="1" key="1">
    <citation type="submission" date="2005-08" db="EMBL/GenBank/DDBJ databases">
        <title>Complete sequence of Dechloromonas aromatica RCB.</title>
        <authorList>
            <person name="Salinero K.K."/>
            <person name="Copeland A."/>
            <person name="Lucas S."/>
            <person name="Lapidus A."/>
            <person name="Barry K."/>
            <person name="Detter J.C."/>
            <person name="Glavina T."/>
            <person name="Hammon N."/>
            <person name="Israni S."/>
            <person name="Pitluck S."/>
            <person name="Di Bartolo G."/>
            <person name="Trong S."/>
            <person name="Schmutz J."/>
            <person name="Larimer F."/>
            <person name="Land M."/>
            <person name="Ivanova N."/>
            <person name="Richardson P."/>
        </authorList>
    </citation>
    <scope>NUCLEOTIDE SEQUENCE</scope>
    <source>
        <strain evidence="1">RCB</strain>
    </source>
</reference>
<gene>
    <name evidence="1" type="ordered locus">Daro_1438</name>
</gene>
<organism evidence="1">
    <name type="scientific">Dechloromonas aromatica (strain RCB)</name>
    <dbReference type="NCBI Taxonomy" id="159087"/>
    <lineage>
        <taxon>Bacteria</taxon>
        <taxon>Pseudomonadati</taxon>
        <taxon>Pseudomonadota</taxon>
        <taxon>Betaproteobacteria</taxon>
        <taxon>Rhodocyclales</taxon>
        <taxon>Azonexaceae</taxon>
        <taxon>Dechloromonas</taxon>
    </lineage>
</organism>
<proteinExistence type="predicted"/>
<dbReference type="HOGENOM" id="CLU_1872008_0_0_4"/>
<name>Q47G44_DECAR</name>
<dbReference type="AlphaFoldDB" id="Q47G44"/>